<name>A0A1Y6EH72_9GAMM</name>
<keyword evidence="10" id="KW-1185">Reference proteome</keyword>
<sequence>MTYPIFLSVVYVVKDQADELETILRNAVLYLSDLVEDFEVIVVDNSSTDDSVFKLSLLTKGDGLPNLQVYALTKSVDQDTAAWVGIENSLGDFAAVINPDEDDINQLPELLKRATSGADVVFGKNIVKSKQSVCYKFGEKFFSVLFRSFNGINLTKEISQFRVLSKKVINFVLQHPQPAITYRHLPITGGFKRSTYQYKYVPKNRKKKRLSDSFDKGIRILVSTTRVPMRLVTALTLFGAVSNVIYSIYVLFVSLTKTNVEPGWVSLSLQQSGMFFLISLVLLVLGEYILQMASLSNEGPAYNIAEEYTSTVITRREKLNIDEPKVIESIENSNNVKN</sequence>
<feature type="domain" description="Glycosyltransferase 2-like" evidence="8">
    <location>
        <begin position="15"/>
        <end position="162"/>
    </location>
</feature>
<evidence type="ECO:0000259" key="8">
    <source>
        <dbReference type="Pfam" id="PF00535"/>
    </source>
</evidence>
<dbReference type="AlphaFoldDB" id="A0A1Y6EH72"/>
<evidence type="ECO:0000256" key="3">
    <source>
        <dbReference type="ARBA" id="ARBA00022679"/>
    </source>
</evidence>
<keyword evidence="3 9" id="KW-0808">Transferase</keyword>
<evidence type="ECO:0000256" key="1">
    <source>
        <dbReference type="ARBA" id="ARBA00004141"/>
    </source>
</evidence>
<keyword evidence="2" id="KW-0328">Glycosyltransferase</keyword>
<dbReference type="EMBL" id="FXWH01000001">
    <property type="protein sequence ID" value="SMQ61796.1"/>
    <property type="molecule type" value="Genomic_DNA"/>
</dbReference>
<dbReference type="Gene3D" id="3.90.550.10">
    <property type="entry name" value="Spore Coat Polysaccharide Biosynthesis Protein SpsA, Chain A"/>
    <property type="match status" value="1"/>
</dbReference>
<evidence type="ECO:0000313" key="10">
    <source>
        <dbReference type="Proteomes" id="UP000194450"/>
    </source>
</evidence>
<dbReference type="Proteomes" id="UP000194450">
    <property type="component" value="Unassembled WGS sequence"/>
</dbReference>
<evidence type="ECO:0000256" key="4">
    <source>
        <dbReference type="ARBA" id="ARBA00022692"/>
    </source>
</evidence>
<organism evidence="9 10">
    <name type="scientific">Pseudidiomarina planktonica</name>
    <dbReference type="NCBI Taxonomy" id="1323738"/>
    <lineage>
        <taxon>Bacteria</taxon>
        <taxon>Pseudomonadati</taxon>
        <taxon>Pseudomonadota</taxon>
        <taxon>Gammaproteobacteria</taxon>
        <taxon>Alteromonadales</taxon>
        <taxon>Idiomarinaceae</taxon>
        <taxon>Pseudidiomarina</taxon>
    </lineage>
</organism>
<comment type="subcellular location">
    <subcellularLocation>
        <location evidence="1">Membrane</location>
        <topology evidence="1">Multi-pass membrane protein</topology>
    </subcellularLocation>
</comment>
<dbReference type="GO" id="GO:0016757">
    <property type="term" value="F:glycosyltransferase activity"/>
    <property type="evidence" value="ECO:0007669"/>
    <property type="project" value="UniProtKB-KW"/>
</dbReference>
<dbReference type="OrthoDB" id="8617393at2"/>
<dbReference type="PANTHER" id="PTHR48090">
    <property type="entry name" value="UNDECAPRENYL-PHOSPHATE 4-DEOXY-4-FORMAMIDO-L-ARABINOSE TRANSFERASE-RELATED"/>
    <property type="match status" value="1"/>
</dbReference>
<evidence type="ECO:0000256" key="7">
    <source>
        <dbReference type="SAM" id="Phobius"/>
    </source>
</evidence>
<feature type="transmembrane region" description="Helical" evidence="7">
    <location>
        <begin position="272"/>
        <end position="290"/>
    </location>
</feature>
<dbReference type="PANTHER" id="PTHR48090:SF1">
    <property type="entry name" value="PROPHAGE BACTOPRENOL GLUCOSYL TRANSFERASE HOMOLOG"/>
    <property type="match status" value="1"/>
</dbReference>
<reference evidence="10" key="1">
    <citation type="submission" date="2017-04" db="EMBL/GenBank/DDBJ databases">
        <authorList>
            <person name="Varghese N."/>
            <person name="Submissions S."/>
        </authorList>
    </citation>
    <scope>NUCLEOTIDE SEQUENCE [LARGE SCALE GENOMIC DNA]</scope>
</reference>
<protein>
    <submittedName>
        <fullName evidence="9">Glycosyltransferase involved in cell wall bisynthesis</fullName>
    </submittedName>
</protein>
<evidence type="ECO:0000256" key="5">
    <source>
        <dbReference type="ARBA" id="ARBA00022989"/>
    </source>
</evidence>
<keyword evidence="6 7" id="KW-0472">Membrane</keyword>
<keyword evidence="5 7" id="KW-1133">Transmembrane helix</keyword>
<evidence type="ECO:0000256" key="6">
    <source>
        <dbReference type="ARBA" id="ARBA00023136"/>
    </source>
</evidence>
<keyword evidence="4 7" id="KW-0812">Transmembrane</keyword>
<dbReference type="RefSeq" id="WP_086433782.1">
    <property type="nucleotide sequence ID" value="NZ_FXWH01000001.1"/>
</dbReference>
<dbReference type="SUPFAM" id="SSF53448">
    <property type="entry name" value="Nucleotide-diphospho-sugar transferases"/>
    <property type="match status" value="1"/>
</dbReference>
<gene>
    <name evidence="9" type="ORF">SAMN06297229_0615</name>
</gene>
<proteinExistence type="predicted"/>
<feature type="transmembrane region" description="Helical" evidence="7">
    <location>
        <begin position="231"/>
        <end position="252"/>
    </location>
</feature>
<accession>A0A1Y6EH72</accession>
<dbReference type="InterPro" id="IPR029044">
    <property type="entry name" value="Nucleotide-diphossugar_trans"/>
</dbReference>
<dbReference type="Pfam" id="PF00535">
    <property type="entry name" value="Glycos_transf_2"/>
    <property type="match status" value="1"/>
</dbReference>
<dbReference type="InterPro" id="IPR001173">
    <property type="entry name" value="Glyco_trans_2-like"/>
</dbReference>
<dbReference type="InterPro" id="IPR050256">
    <property type="entry name" value="Glycosyltransferase_2"/>
</dbReference>
<evidence type="ECO:0000313" key="9">
    <source>
        <dbReference type="EMBL" id="SMQ61796.1"/>
    </source>
</evidence>
<evidence type="ECO:0000256" key="2">
    <source>
        <dbReference type="ARBA" id="ARBA00022676"/>
    </source>
</evidence>
<dbReference type="GO" id="GO:0005886">
    <property type="term" value="C:plasma membrane"/>
    <property type="evidence" value="ECO:0007669"/>
    <property type="project" value="TreeGrafter"/>
</dbReference>